<keyword evidence="2" id="KW-0479">Metal-binding</keyword>
<feature type="compositionally biased region" description="Basic residues" evidence="3">
    <location>
        <begin position="50"/>
        <end position="63"/>
    </location>
</feature>
<name>A0ABQ5BDY2_9ASTR</name>
<evidence type="ECO:0000256" key="2">
    <source>
        <dbReference type="ARBA" id="ARBA00022723"/>
    </source>
</evidence>
<keyword evidence="6" id="KW-1185">Reference proteome</keyword>
<protein>
    <submittedName>
        <fullName evidence="5">Glutathione S-transferase T3-like protein</fullName>
    </submittedName>
</protein>
<comment type="cofactor">
    <cofactor evidence="1">
        <name>a divalent metal cation</name>
        <dbReference type="ChEBI" id="CHEBI:60240"/>
    </cofactor>
</comment>
<dbReference type="PANTHER" id="PTHR45023">
    <property type="match status" value="1"/>
</dbReference>
<feature type="domain" description="DDE Tnp4" evidence="4">
    <location>
        <begin position="431"/>
        <end position="522"/>
    </location>
</feature>
<evidence type="ECO:0000256" key="1">
    <source>
        <dbReference type="ARBA" id="ARBA00001968"/>
    </source>
</evidence>
<feature type="compositionally biased region" description="Low complexity" evidence="3">
    <location>
        <begin position="1"/>
        <end position="23"/>
    </location>
</feature>
<feature type="region of interest" description="Disordered" evidence="3">
    <location>
        <begin position="1"/>
        <end position="70"/>
    </location>
</feature>
<accession>A0ABQ5BDY2</accession>
<dbReference type="EMBL" id="BQNB010013117">
    <property type="protein sequence ID" value="GJT12043.1"/>
    <property type="molecule type" value="Genomic_DNA"/>
</dbReference>
<dbReference type="PANTHER" id="PTHR45023:SF4">
    <property type="entry name" value="GLYCINE-RICH PROTEIN-RELATED"/>
    <property type="match status" value="1"/>
</dbReference>
<evidence type="ECO:0000259" key="4">
    <source>
        <dbReference type="Pfam" id="PF13359"/>
    </source>
</evidence>
<comment type="caution">
    <text evidence="5">The sequence shown here is derived from an EMBL/GenBank/DDBJ whole genome shotgun (WGS) entry which is preliminary data.</text>
</comment>
<gene>
    <name evidence="5" type="ORF">Tco_0859085</name>
</gene>
<sequence>MGFNQFSQQQQQPNQSTTSQPQSDHQSFNLIDETEDENEEEPIPTPTSKKMSRGARLKAKAKKTKETESQVKIKKRARNVWTQDEELLLAESFIQISEDPKIGCDQQKDTFWYKILDVYNTEAKRRGFIERTKNMLTGKWTPMNASVQKFNQLVSETLAHNRENNEDWITRVEILYKTHMGTEFKHKSAWVFFETQALKEDRKPRDVRTLMMDEAYASRYLVHSGADKTYYDFRDMYGGHVWRRILLPISWWKIYFAALVDIAEGIENTAKNMRTTYHPQTDRKSERTIQTLKDMLRASHVLWAKIGEIRLIGSELVQETTNKVILIKKAQSGFDLQLLVEHFDLVGDNTSVLESDVVDDSTCLMLLEDVRDKSTPTIDWPSTTTTIVGIITWTLEQYLPSVKSLQRLWDFRYTKVKLKKFDIVIAKVKLQKNDGYYLCDAAYANTRGFLAPYRNTRYWLADFRRRRALTNKEKFNHAHAQLRNVIERSYGVLKARFPILKQMASYKFEVQRDVVIACFAIHKFIRKCNIQDHLFKEFDEDIIFTNEEEFEGHVEEEADATQWGAQSTQYMANLHDEIANGL</sequence>
<organism evidence="5 6">
    <name type="scientific">Tanacetum coccineum</name>
    <dbReference type="NCBI Taxonomy" id="301880"/>
    <lineage>
        <taxon>Eukaryota</taxon>
        <taxon>Viridiplantae</taxon>
        <taxon>Streptophyta</taxon>
        <taxon>Embryophyta</taxon>
        <taxon>Tracheophyta</taxon>
        <taxon>Spermatophyta</taxon>
        <taxon>Magnoliopsida</taxon>
        <taxon>eudicotyledons</taxon>
        <taxon>Gunneridae</taxon>
        <taxon>Pentapetalae</taxon>
        <taxon>asterids</taxon>
        <taxon>campanulids</taxon>
        <taxon>Asterales</taxon>
        <taxon>Asteraceae</taxon>
        <taxon>Asteroideae</taxon>
        <taxon>Anthemideae</taxon>
        <taxon>Anthemidinae</taxon>
        <taxon>Tanacetum</taxon>
    </lineage>
</organism>
<proteinExistence type="predicted"/>
<dbReference type="Pfam" id="PF13359">
    <property type="entry name" value="DDE_Tnp_4"/>
    <property type="match status" value="1"/>
</dbReference>
<evidence type="ECO:0000313" key="5">
    <source>
        <dbReference type="EMBL" id="GJT12043.1"/>
    </source>
</evidence>
<reference evidence="5" key="2">
    <citation type="submission" date="2022-01" db="EMBL/GenBank/DDBJ databases">
        <authorList>
            <person name="Yamashiro T."/>
            <person name="Shiraishi A."/>
            <person name="Satake H."/>
            <person name="Nakayama K."/>
        </authorList>
    </citation>
    <scope>NUCLEOTIDE SEQUENCE</scope>
</reference>
<feature type="compositionally biased region" description="Acidic residues" evidence="3">
    <location>
        <begin position="32"/>
        <end position="42"/>
    </location>
</feature>
<reference evidence="5" key="1">
    <citation type="journal article" date="2022" name="Int. J. Mol. Sci.">
        <title>Draft Genome of Tanacetum Coccineum: Genomic Comparison of Closely Related Tanacetum-Family Plants.</title>
        <authorList>
            <person name="Yamashiro T."/>
            <person name="Shiraishi A."/>
            <person name="Nakayama K."/>
            <person name="Satake H."/>
        </authorList>
    </citation>
    <scope>NUCLEOTIDE SEQUENCE</scope>
</reference>
<dbReference type="InterPro" id="IPR027806">
    <property type="entry name" value="HARBI1_dom"/>
</dbReference>
<evidence type="ECO:0000313" key="6">
    <source>
        <dbReference type="Proteomes" id="UP001151760"/>
    </source>
</evidence>
<dbReference type="Proteomes" id="UP001151760">
    <property type="component" value="Unassembled WGS sequence"/>
</dbReference>
<evidence type="ECO:0000256" key="3">
    <source>
        <dbReference type="SAM" id="MobiDB-lite"/>
    </source>
</evidence>